<comment type="caution">
    <text evidence="2">The sequence shown here is derived from an EMBL/GenBank/DDBJ whole genome shotgun (WGS) entry which is preliminary data.</text>
</comment>
<dbReference type="EMBL" id="MHWM01000005">
    <property type="protein sequence ID" value="OHB09310.1"/>
    <property type="molecule type" value="Genomic_DNA"/>
</dbReference>
<organism evidence="2 3">
    <name type="scientific">Candidatus Zambryskibacteria bacterium RIFCSPLOWO2_02_FULL_39_14</name>
    <dbReference type="NCBI Taxonomy" id="1802769"/>
    <lineage>
        <taxon>Bacteria</taxon>
        <taxon>Candidatus Zambryskiibacteriota</taxon>
    </lineage>
</organism>
<dbReference type="InterPro" id="IPR001434">
    <property type="entry name" value="OmcB-like_DUF11"/>
</dbReference>
<proteinExistence type="predicted"/>
<feature type="domain" description="DUF11" evidence="1">
    <location>
        <begin position="611"/>
        <end position="708"/>
    </location>
</feature>
<protein>
    <recommendedName>
        <fullName evidence="1">DUF11 domain-containing protein</fullName>
    </recommendedName>
</protein>
<name>A0A1G2UJF6_9BACT</name>
<evidence type="ECO:0000313" key="2">
    <source>
        <dbReference type="EMBL" id="OHB09310.1"/>
    </source>
</evidence>
<dbReference type="AlphaFoldDB" id="A0A1G2UJF6"/>
<evidence type="ECO:0000259" key="1">
    <source>
        <dbReference type="Pfam" id="PF01345"/>
    </source>
</evidence>
<dbReference type="Pfam" id="PF01345">
    <property type="entry name" value="DUF11"/>
    <property type="match status" value="2"/>
</dbReference>
<dbReference type="Proteomes" id="UP000177096">
    <property type="component" value="Unassembled WGS sequence"/>
</dbReference>
<gene>
    <name evidence="2" type="ORF">A3I86_00670</name>
</gene>
<reference evidence="2 3" key="1">
    <citation type="journal article" date="2016" name="Nat. Commun.">
        <title>Thousands of microbial genomes shed light on interconnected biogeochemical processes in an aquifer system.</title>
        <authorList>
            <person name="Anantharaman K."/>
            <person name="Brown C.T."/>
            <person name="Hug L.A."/>
            <person name="Sharon I."/>
            <person name="Castelle C.J."/>
            <person name="Probst A.J."/>
            <person name="Thomas B.C."/>
            <person name="Singh A."/>
            <person name="Wilkins M.J."/>
            <person name="Karaoz U."/>
            <person name="Brodie E.L."/>
            <person name="Williams K.H."/>
            <person name="Hubbard S.S."/>
            <person name="Banfield J.F."/>
        </authorList>
    </citation>
    <scope>NUCLEOTIDE SEQUENCE [LARGE SCALE GENOMIC DNA]</scope>
</reference>
<accession>A0A1G2UJF6</accession>
<sequence>MFSQYLKFNKVEIIDQLASVIVIFALVVVYAHPLKVIAEDVIEEIPVEETAETIDTGDASAETEVVNQVNINELNPEETAESGDMPSTDVSIENEAEINNNVETEAETGENEVEGSGEEKINTGNAYASANVVSLVNFNLVESNGFLYLLNNFLESMGHVDLRLIAPSSGKSLYSIPTLNSCGTSNCNATTTDLSVEIKNQAEISNAVIVRSSTGENTATSTNNAGINTGDAYAGANVVNIANTNIINSDYLLFAFNNFSGWDGDLILPNADFFSSFFSQPSVSAANISHTNSAGIENNVTTSADTGGNVSEGEISGINTGDAVANTNVTNIANTNIFNSSTFFVVFRIFGAWNGSVFNAPEGVSWVETPSGIELFSNDTGGSDTLEKDLNINTNNTANINNNVQVIALTGENKATSIDGEASINTGNAYAGANIINIANTNIVSSNWIVALINIFGDWSGSISFGQPDIWVATQVEAPNPLLFSSELVFHTTVANRGDASASKVKFEGHFSDKLVHFDKENLSGNYVWNIGDLKPGEVRELTYTAKVGDGMEHMWQDALVKHDFNVSAYETDANYEDNSDTIFLPIQRPVNNLWSFKDPIKIKTSTYPSISVNKTSSKATTTASSTIGYTIKIQNSGGTAFKGVLHDILEDEKGEVIAENNWELGEILQNEEISVSYEAIFNASTTPGMYTNYAWVEASGKDYKYGNLVWNEADSNLATTSIVVIGDSLATNTDVVITNIKIEVVEDMEYVLALLSQAPKVIINETRTLEPKIIAEPESTDTNEPSRQKAQEKDNFNPWLLVFSSFFLIMRPNTKRNITTLF</sequence>
<evidence type="ECO:0000313" key="3">
    <source>
        <dbReference type="Proteomes" id="UP000177096"/>
    </source>
</evidence>
<feature type="domain" description="DUF11" evidence="1">
    <location>
        <begin position="469"/>
        <end position="582"/>
    </location>
</feature>